<dbReference type="NCBIfam" id="NF000798">
    <property type="entry name" value="PRK00054.1-3"/>
    <property type="match status" value="1"/>
</dbReference>
<evidence type="ECO:0000256" key="5">
    <source>
        <dbReference type="ARBA" id="ARBA00022723"/>
    </source>
</evidence>
<dbReference type="PROSITE" id="PS51384">
    <property type="entry name" value="FAD_FR"/>
    <property type="match status" value="1"/>
</dbReference>
<evidence type="ECO:0000256" key="12">
    <source>
        <dbReference type="PIRSR" id="PIRSR006816-1"/>
    </source>
</evidence>
<keyword evidence="10 11" id="KW-0411">Iron-sulfur</keyword>
<dbReference type="GO" id="GO:0050660">
    <property type="term" value="F:flavin adenine dinucleotide binding"/>
    <property type="evidence" value="ECO:0007669"/>
    <property type="project" value="InterPro"/>
</dbReference>
<dbReference type="OrthoDB" id="9789468at2"/>
<dbReference type="Gene3D" id="2.10.240.10">
    <property type="entry name" value="Dihydroorotate dehydrogenase, electron transfer subunit"/>
    <property type="match status" value="1"/>
</dbReference>
<evidence type="ECO:0000256" key="8">
    <source>
        <dbReference type="ARBA" id="ARBA00022982"/>
    </source>
</evidence>
<dbReference type="Gene3D" id="2.40.30.10">
    <property type="entry name" value="Translation factors"/>
    <property type="match status" value="1"/>
</dbReference>
<dbReference type="InterPro" id="IPR017927">
    <property type="entry name" value="FAD-bd_FR_type"/>
</dbReference>
<keyword evidence="4 11" id="KW-0001">2Fe-2S</keyword>
<gene>
    <name evidence="15" type="primary">pyrK_2</name>
    <name evidence="11" type="synonym">pyrK</name>
    <name evidence="15" type="ORF">CLMAG_04850</name>
</gene>
<feature type="domain" description="FAD-binding FR-type" evidence="14">
    <location>
        <begin position="6"/>
        <end position="100"/>
    </location>
</feature>
<keyword evidence="6 11" id="KW-0274">FAD</keyword>
<evidence type="ECO:0000256" key="3">
    <source>
        <dbReference type="ARBA" id="ARBA00022630"/>
    </source>
</evidence>
<comment type="similarity">
    <text evidence="1 11">Belongs to the PyrK family.</text>
</comment>
<evidence type="ECO:0000313" key="16">
    <source>
        <dbReference type="Proteomes" id="UP000076603"/>
    </source>
</evidence>
<dbReference type="SUPFAM" id="SSF52343">
    <property type="entry name" value="Ferredoxin reductase-like, C-terminal NADP-linked domain"/>
    <property type="match status" value="1"/>
</dbReference>
<dbReference type="GO" id="GO:0016491">
    <property type="term" value="F:oxidoreductase activity"/>
    <property type="evidence" value="ECO:0007669"/>
    <property type="project" value="InterPro"/>
</dbReference>
<feature type="binding site" evidence="11 13">
    <location>
        <position position="234"/>
    </location>
    <ligand>
        <name>[2Fe-2S] cluster</name>
        <dbReference type="ChEBI" id="CHEBI:190135"/>
    </ligand>
</feature>
<dbReference type="InterPro" id="IPR012165">
    <property type="entry name" value="Cyt_c3_hydrogenase_gsu"/>
</dbReference>
<accession>A0A161Y5F7</accession>
<keyword evidence="8 11" id="KW-0249">Electron transport</keyword>
<dbReference type="CDD" id="cd06218">
    <property type="entry name" value="DHOD_e_trans"/>
    <property type="match status" value="1"/>
</dbReference>
<feature type="binding site" evidence="11 12">
    <location>
        <begin position="75"/>
        <end position="76"/>
    </location>
    <ligand>
        <name>FAD</name>
        <dbReference type="ChEBI" id="CHEBI:57692"/>
    </ligand>
</feature>
<reference evidence="15 16" key="1">
    <citation type="submission" date="2016-04" db="EMBL/GenBank/DDBJ databases">
        <title>Genome sequence of Clostridium magnum DSM 2767.</title>
        <authorList>
            <person name="Poehlein A."/>
            <person name="Uhlig R."/>
            <person name="Fischer R."/>
            <person name="Bahl H."/>
            <person name="Daniel R."/>
        </authorList>
    </citation>
    <scope>NUCLEOTIDE SEQUENCE [LARGE SCALE GENOMIC DNA]</scope>
    <source>
        <strain evidence="15 16">DSM 2767</strain>
    </source>
</reference>
<evidence type="ECO:0000259" key="14">
    <source>
        <dbReference type="PROSITE" id="PS51384"/>
    </source>
</evidence>
<comment type="cofactor">
    <cofactor evidence="11 12">
        <name>FAD</name>
        <dbReference type="ChEBI" id="CHEBI:57692"/>
    </cofactor>
    <text evidence="11 12">Binds 1 FAD per subunit.</text>
</comment>
<comment type="caution">
    <text evidence="15">The sequence shown here is derived from an EMBL/GenBank/DDBJ whole genome shotgun (WGS) entry which is preliminary data.</text>
</comment>
<feature type="binding site" evidence="11 12">
    <location>
        <begin position="68"/>
        <end position="70"/>
    </location>
    <ligand>
        <name>FAD</name>
        <dbReference type="ChEBI" id="CHEBI:57692"/>
    </ligand>
</feature>
<evidence type="ECO:0000256" key="9">
    <source>
        <dbReference type="ARBA" id="ARBA00023004"/>
    </source>
</evidence>
<dbReference type="GO" id="GO:0044205">
    <property type="term" value="P:'de novo' UMP biosynthetic process"/>
    <property type="evidence" value="ECO:0007669"/>
    <property type="project" value="UniProtKB-UniRule"/>
</dbReference>
<dbReference type="InterPro" id="IPR050353">
    <property type="entry name" value="PyrK_electron_transfer"/>
</dbReference>
<dbReference type="STRING" id="1121326.CLMAG_04850"/>
<dbReference type="InterPro" id="IPR037117">
    <property type="entry name" value="Dihydroorotate_DH_ele_sf"/>
</dbReference>
<dbReference type="GO" id="GO:0009055">
    <property type="term" value="F:electron transfer activity"/>
    <property type="evidence" value="ECO:0007669"/>
    <property type="project" value="UniProtKB-UniRule"/>
</dbReference>
<dbReference type="Proteomes" id="UP000076603">
    <property type="component" value="Unassembled WGS sequence"/>
</dbReference>
<keyword evidence="5 11" id="KW-0479">Metal-binding</keyword>
<keyword evidence="16" id="KW-1185">Reference proteome</keyword>
<dbReference type="InterPro" id="IPR023455">
    <property type="entry name" value="Dihydroorotate_DHASE_ETsu"/>
</dbReference>
<proteinExistence type="inferred from homology"/>
<dbReference type="HAMAP" id="MF_01211">
    <property type="entry name" value="DHODB_Fe_S_bind"/>
    <property type="match status" value="1"/>
</dbReference>
<name>A0A161Y5F7_9CLOT</name>
<evidence type="ECO:0000256" key="11">
    <source>
        <dbReference type="HAMAP-Rule" id="MF_01211"/>
    </source>
</evidence>
<comment type="function">
    <text evidence="11">Responsible for channeling the electrons from the oxidation of dihydroorotate from the FMN redox center in the PyrD type B subunit to the ultimate electron acceptor NAD(+).</text>
</comment>
<dbReference type="InterPro" id="IPR019480">
    <property type="entry name" value="Dihydroorotate_DH_Fe-S-bd"/>
</dbReference>
<organism evidence="15 16">
    <name type="scientific">Clostridium magnum DSM 2767</name>
    <dbReference type="NCBI Taxonomy" id="1121326"/>
    <lineage>
        <taxon>Bacteria</taxon>
        <taxon>Bacillati</taxon>
        <taxon>Bacillota</taxon>
        <taxon>Clostridia</taxon>
        <taxon>Eubacteriales</taxon>
        <taxon>Clostridiaceae</taxon>
        <taxon>Clostridium</taxon>
    </lineage>
</organism>
<keyword evidence="3 11" id="KW-0285">Flavoprotein</keyword>
<dbReference type="AlphaFoldDB" id="A0A161Y5F7"/>
<dbReference type="RefSeq" id="WP_066617409.1">
    <property type="nucleotide sequence ID" value="NZ_FQXL01000024.1"/>
</dbReference>
<keyword evidence="7 11" id="KW-0665">Pyrimidine biosynthesis</keyword>
<evidence type="ECO:0000256" key="10">
    <source>
        <dbReference type="ARBA" id="ARBA00023014"/>
    </source>
</evidence>
<dbReference type="PANTHER" id="PTHR43513:SF3">
    <property type="entry name" value="DIHYDROOROTATE DEHYDROGENASE B (NAD(+)), ELECTRON TRANSFER SUBUNIT-RELATED"/>
    <property type="match status" value="1"/>
</dbReference>
<keyword evidence="2 11" id="KW-0813">Transport</keyword>
<comment type="cofactor">
    <cofactor evidence="13">
        <name>[2Fe-2S] cluster</name>
        <dbReference type="ChEBI" id="CHEBI:190135"/>
    </cofactor>
    <text evidence="13">Binds 1 [2Fe-2S] cluster per subunit.</text>
</comment>
<dbReference type="Gene3D" id="3.40.50.80">
    <property type="entry name" value="Nucleotide-binding domain of ferredoxin-NADP reductase (FNR) module"/>
    <property type="match status" value="1"/>
</dbReference>
<feature type="binding site" evidence="11 13">
    <location>
        <position position="214"/>
    </location>
    <ligand>
        <name>[2Fe-2S] cluster</name>
        <dbReference type="ChEBI" id="CHEBI:190135"/>
    </ligand>
</feature>
<evidence type="ECO:0000256" key="4">
    <source>
        <dbReference type="ARBA" id="ARBA00022714"/>
    </source>
</evidence>
<evidence type="ECO:0000256" key="7">
    <source>
        <dbReference type="ARBA" id="ARBA00022975"/>
    </source>
</evidence>
<dbReference type="PIRSF" id="PIRSF006816">
    <property type="entry name" value="Cyc3_hyd_g"/>
    <property type="match status" value="1"/>
</dbReference>
<comment type="pathway">
    <text evidence="11">Pyrimidine metabolism; UMP biosynthesis via de novo pathway; orotate from (S)-dihydroorotate (NAD(+) route): step 1/1.</text>
</comment>
<feature type="binding site" evidence="11 12">
    <location>
        <begin position="53"/>
        <end position="56"/>
    </location>
    <ligand>
        <name>FAD</name>
        <dbReference type="ChEBI" id="CHEBI:57692"/>
    </ligand>
</feature>
<comment type="subunit">
    <text evidence="11">Heterotetramer of 2 PyrK and 2 PyrD type B subunits.</text>
</comment>
<dbReference type="Pfam" id="PF10418">
    <property type="entry name" value="DHODB_Fe-S_bind"/>
    <property type="match status" value="1"/>
</dbReference>
<dbReference type="GO" id="GO:0046872">
    <property type="term" value="F:metal ion binding"/>
    <property type="evidence" value="ECO:0007669"/>
    <property type="project" value="UniProtKB-KW"/>
</dbReference>
<evidence type="ECO:0000256" key="13">
    <source>
        <dbReference type="PIRSR" id="PIRSR006816-2"/>
    </source>
</evidence>
<dbReference type="UniPathway" id="UPA00070">
    <property type="reaction ID" value="UER00945"/>
</dbReference>
<dbReference type="SUPFAM" id="SSF63380">
    <property type="entry name" value="Riboflavin synthase domain-like"/>
    <property type="match status" value="1"/>
</dbReference>
<feature type="binding site" evidence="11 13">
    <location>
        <position position="219"/>
    </location>
    <ligand>
        <name>[2Fe-2S] cluster</name>
        <dbReference type="ChEBI" id="CHEBI:190135"/>
    </ligand>
</feature>
<evidence type="ECO:0000256" key="1">
    <source>
        <dbReference type="ARBA" id="ARBA00006422"/>
    </source>
</evidence>
<evidence type="ECO:0000256" key="6">
    <source>
        <dbReference type="ARBA" id="ARBA00022827"/>
    </source>
</evidence>
<evidence type="ECO:0000313" key="15">
    <source>
        <dbReference type="EMBL" id="KZL93439.1"/>
    </source>
</evidence>
<dbReference type="InterPro" id="IPR039261">
    <property type="entry name" value="FNR_nucleotide-bd"/>
</dbReference>
<protein>
    <recommendedName>
        <fullName evidence="11">Dihydroorotate dehydrogenase B (NAD(+)), electron transfer subunit</fullName>
    </recommendedName>
    <alternativeName>
        <fullName evidence="11">Dihydroorotate oxidase B, electron transfer subunit</fullName>
    </alternativeName>
</protein>
<keyword evidence="9 11" id="KW-0408">Iron</keyword>
<feature type="binding site" evidence="11 13">
    <location>
        <position position="222"/>
    </location>
    <ligand>
        <name>[2Fe-2S] cluster</name>
        <dbReference type="ChEBI" id="CHEBI:190135"/>
    </ligand>
</feature>
<dbReference type="GO" id="GO:0051537">
    <property type="term" value="F:2 iron, 2 sulfur cluster binding"/>
    <property type="evidence" value="ECO:0007669"/>
    <property type="project" value="UniProtKB-KW"/>
</dbReference>
<sequence length="252" mass="28158">MERVKINYSTEKVYENVQIANGVFKLTIKGKFAGKPGQFYMLKAWNREPLLGRPISIHHLDEEKIVFLYQLVREGTEILSKLKTGDEIELTGPLGNGFDIDKIQGKVALVAGGIGTAPMFYVAESLKSCQVDLYAGFRDEAYIIEKFTDCVKNVNVSTESGIVGHKGYVTELFKPELYDMVLCCGPEIMMEKVVKMCREKKVPIYVSMEKHMACGVGACLVCTCKTKNGNKRTCKDGPVFWGDDIVIEEDSI</sequence>
<dbReference type="InterPro" id="IPR017938">
    <property type="entry name" value="Riboflavin_synthase-like_b-brl"/>
</dbReference>
<comment type="cofactor">
    <cofactor evidence="11">
        <name>[2Fe-2S] cluster</name>
        <dbReference type="ChEBI" id="CHEBI:190135"/>
    </cofactor>
    <text evidence="11">Binds 1 [2Fe-2S] cluster per subunit.</text>
</comment>
<dbReference type="PANTHER" id="PTHR43513">
    <property type="entry name" value="DIHYDROOROTATE DEHYDROGENASE B (NAD(+)), ELECTRON TRANSFER SUBUNIT"/>
    <property type="match status" value="1"/>
</dbReference>
<evidence type="ECO:0000256" key="2">
    <source>
        <dbReference type="ARBA" id="ARBA00022448"/>
    </source>
</evidence>
<dbReference type="PATRIC" id="fig|1121326.3.peg.441"/>
<dbReference type="EMBL" id="LWAE01000001">
    <property type="protein sequence ID" value="KZL93439.1"/>
    <property type="molecule type" value="Genomic_DNA"/>
</dbReference>